<dbReference type="InterPro" id="IPR009057">
    <property type="entry name" value="Homeodomain-like_sf"/>
</dbReference>
<evidence type="ECO:0000313" key="8">
    <source>
        <dbReference type="Proteomes" id="UP000031668"/>
    </source>
</evidence>
<dbReference type="GO" id="GO:0005634">
    <property type="term" value="C:nucleus"/>
    <property type="evidence" value="ECO:0007669"/>
    <property type="project" value="UniProtKB-SubCell"/>
</dbReference>
<organism evidence="7 8">
    <name type="scientific">Thelohanellus kitauei</name>
    <name type="common">Myxosporean</name>
    <dbReference type="NCBI Taxonomy" id="669202"/>
    <lineage>
        <taxon>Eukaryota</taxon>
        <taxon>Metazoa</taxon>
        <taxon>Cnidaria</taxon>
        <taxon>Myxozoa</taxon>
        <taxon>Myxosporea</taxon>
        <taxon>Bivalvulida</taxon>
        <taxon>Platysporina</taxon>
        <taxon>Myxobolidae</taxon>
        <taxon>Thelohanellus</taxon>
    </lineage>
</organism>
<dbReference type="InterPro" id="IPR001356">
    <property type="entry name" value="HD"/>
</dbReference>
<dbReference type="AlphaFoldDB" id="A0A0C2N4S4"/>
<evidence type="ECO:0000256" key="1">
    <source>
        <dbReference type="ARBA" id="ARBA00023125"/>
    </source>
</evidence>
<dbReference type="SMART" id="SM00389">
    <property type="entry name" value="HOX"/>
    <property type="match status" value="1"/>
</dbReference>
<dbReference type="Pfam" id="PF00046">
    <property type="entry name" value="Homeodomain"/>
    <property type="match status" value="1"/>
</dbReference>
<sequence length="105" mass="12825">MYPNVCIQDPDKIKSPEEFLKEVLNDRTPETVMSTVSFKQSMALEEEFQRNEKIPRLRRAILSDELGMTERKIKFWFRARRSRERMSEVMSELSEEWYRRYVLKE</sequence>
<dbReference type="InterPro" id="IPR017970">
    <property type="entry name" value="Homeobox_CS"/>
</dbReference>
<evidence type="ECO:0000256" key="4">
    <source>
        <dbReference type="PROSITE-ProRule" id="PRU00108"/>
    </source>
</evidence>
<feature type="domain" description="Homeobox" evidence="6">
    <location>
        <begin position="27"/>
        <end position="87"/>
    </location>
</feature>
<protein>
    <submittedName>
        <fullName evidence="7">Homeobox protein rough</fullName>
    </submittedName>
</protein>
<evidence type="ECO:0000259" key="6">
    <source>
        <dbReference type="PROSITE" id="PS50071"/>
    </source>
</evidence>
<name>A0A0C2N4S4_THEKT</name>
<dbReference type="Proteomes" id="UP000031668">
    <property type="component" value="Unassembled WGS sequence"/>
</dbReference>
<proteinExistence type="predicted"/>
<dbReference type="GO" id="GO:0000981">
    <property type="term" value="F:DNA-binding transcription factor activity, RNA polymerase II-specific"/>
    <property type="evidence" value="ECO:0007669"/>
    <property type="project" value="InterPro"/>
</dbReference>
<dbReference type="PROSITE" id="PS50071">
    <property type="entry name" value="HOMEOBOX_2"/>
    <property type="match status" value="1"/>
</dbReference>
<keyword evidence="2 4" id="KW-0371">Homeobox</keyword>
<comment type="subcellular location">
    <subcellularLocation>
        <location evidence="4 5">Nucleus</location>
    </subcellularLocation>
</comment>
<dbReference type="GO" id="GO:0003677">
    <property type="term" value="F:DNA binding"/>
    <property type="evidence" value="ECO:0007669"/>
    <property type="project" value="UniProtKB-UniRule"/>
</dbReference>
<accession>A0A0C2N4S4</accession>
<feature type="DNA-binding region" description="Homeobox" evidence="4">
    <location>
        <begin position="29"/>
        <end position="88"/>
    </location>
</feature>
<comment type="caution">
    <text evidence="7">The sequence shown here is derived from an EMBL/GenBank/DDBJ whole genome shotgun (WGS) entry which is preliminary data.</text>
</comment>
<keyword evidence="8" id="KW-1185">Reference proteome</keyword>
<dbReference type="CDD" id="cd00086">
    <property type="entry name" value="homeodomain"/>
    <property type="match status" value="1"/>
</dbReference>
<keyword evidence="1 4" id="KW-0238">DNA-binding</keyword>
<dbReference type="SUPFAM" id="SSF46689">
    <property type="entry name" value="Homeodomain-like"/>
    <property type="match status" value="1"/>
</dbReference>
<dbReference type="EMBL" id="JWZT01001784">
    <property type="protein sequence ID" value="KII71355.1"/>
    <property type="molecule type" value="Genomic_DNA"/>
</dbReference>
<keyword evidence="3 4" id="KW-0539">Nucleus</keyword>
<dbReference type="PROSITE" id="PS00027">
    <property type="entry name" value="HOMEOBOX_1"/>
    <property type="match status" value="1"/>
</dbReference>
<reference evidence="7 8" key="1">
    <citation type="journal article" date="2014" name="Genome Biol. Evol.">
        <title>The genome of the myxosporean Thelohanellus kitauei shows adaptations to nutrient acquisition within its fish host.</title>
        <authorList>
            <person name="Yang Y."/>
            <person name="Xiong J."/>
            <person name="Zhou Z."/>
            <person name="Huo F."/>
            <person name="Miao W."/>
            <person name="Ran C."/>
            <person name="Liu Y."/>
            <person name="Zhang J."/>
            <person name="Feng J."/>
            <person name="Wang M."/>
            <person name="Wang M."/>
            <person name="Wang L."/>
            <person name="Yao B."/>
        </authorList>
    </citation>
    <scope>NUCLEOTIDE SEQUENCE [LARGE SCALE GENOMIC DNA]</scope>
    <source>
        <strain evidence="7">Wuqing</strain>
    </source>
</reference>
<evidence type="ECO:0000256" key="5">
    <source>
        <dbReference type="RuleBase" id="RU000682"/>
    </source>
</evidence>
<evidence type="ECO:0000256" key="3">
    <source>
        <dbReference type="ARBA" id="ARBA00023242"/>
    </source>
</evidence>
<evidence type="ECO:0000313" key="7">
    <source>
        <dbReference type="EMBL" id="KII71355.1"/>
    </source>
</evidence>
<dbReference type="Gene3D" id="1.10.10.60">
    <property type="entry name" value="Homeodomain-like"/>
    <property type="match status" value="1"/>
</dbReference>
<gene>
    <name evidence="7" type="ORF">RF11_00765</name>
</gene>
<evidence type="ECO:0000256" key="2">
    <source>
        <dbReference type="ARBA" id="ARBA00023155"/>
    </source>
</evidence>